<dbReference type="InterPro" id="IPR013328">
    <property type="entry name" value="6PGD_dom2"/>
</dbReference>
<protein>
    <recommendedName>
        <fullName evidence="3 8">3-hydroxyisobutyrate dehydrogenase</fullName>
        <shortName evidence="8">HIBADH</shortName>
        <ecNumber evidence="3 8">1.1.1.31</ecNumber>
    </recommendedName>
</protein>
<dbReference type="PROSITE" id="PS00895">
    <property type="entry name" value="3_HYDROXYISOBUT_DH"/>
    <property type="match status" value="1"/>
</dbReference>
<reference evidence="11 12" key="1">
    <citation type="journal article" date="2020" name="Fungal Divers.">
        <title>Resolving the Mortierellaceae phylogeny through synthesis of multi-gene phylogenetics and phylogenomics.</title>
        <authorList>
            <person name="Vandepol N."/>
            <person name="Liber J."/>
            <person name="Desiro A."/>
            <person name="Na H."/>
            <person name="Kennedy M."/>
            <person name="Barry K."/>
            <person name="Grigoriev I.V."/>
            <person name="Miller A.N."/>
            <person name="O'Donnell K."/>
            <person name="Stajich J.E."/>
            <person name="Bonito G."/>
        </authorList>
    </citation>
    <scope>NUCLEOTIDE SEQUENCE [LARGE SCALE GENOMIC DNA]</scope>
    <source>
        <strain evidence="11 12">AD045</strain>
    </source>
</reference>
<dbReference type="Gene3D" id="3.40.50.720">
    <property type="entry name" value="NAD(P)-binding Rossmann-like Domain"/>
    <property type="match status" value="1"/>
</dbReference>
<evidence type="ECO:0000256" key="6">
    <source>
        <dbReference type="ARBA" id="ARBA00023027"/>
    </source>
</evidence>
<dbReference type="PANTHER" id="PTHR22981:SF7">
    <property type="entry name" value="3-HYDROXYISOBUTYRATE DEHYDROGENASE, MITOCHONDRIAL"/>
    <property type="match status" value="1"/>
</dbReference>
<accession>A0ABQ7JK37</accession>
<sequence>MIASFLARSSQSKTRVATKLASPITGLRFKSTADSSEYIFSPIFLRCIDSKVKRIGFVGLGNMGLPMATNLFNGFKDKADFIIYDLNQKTTSNFLKDHNTDPNNKDKVKVAKSPLEVAQEATVIVTMLPASQHVEGVYFGKDGLFGALGENHLVMDASTIDQSMATRVAKALHEKGAKAIDAPVSGGTGGAQAGTLTFMVGSNTNADFDLAKPYLEKMGKNIVYCGTNGNGQVAKICNNMLLGISMIATSETMNLGVRMGMDPKLLAGILNTSSGRCWSSEVYNPCPGVQENSAATRGYTGGFGMPLMAKDLRLAVNAAVDTKTTVMLGAMAQQLYNQMAANKDYENLDFSAAYKWLSENSK</sequence>
<keyword evidence="12" id="KW-1185">Reference proteome</keyword>
<evidence type="ECO:0000256" key="3">
    <source>
        <dbReference type="ARBA" id="ARBA00012991"/>
    </source>
</evidence>
<dbReference type="EMBL" id="JAAAIM010001576">
    <property type="protein sequence ID" value="KAG0277365.1"/>
    <property type="molecule type" value="Genomic_DNA"/>
</dbReference>
<gene>
    <name evidence="11" type="ORF">BGZ96_002889</name>
</gene>
<name>A0ABQ7JK37_9FUNG</name>
<evidence type="ECO:0000256" key="8">
    <source>
        <dbReference type="RuleBase" id="RU910714"/>
    </source>
</evidence>
<dbReference type="InterPro" id="IPR008927">
    <property type="entry name" value="6-PGluconate_DH-like_C_sf"/>
</dbReference>
<evidence type="ECO:0000313" key="11">
    <source>
        <dbReference type="EMBL" id="KAG0277365.1"/>
    </source>
</evidence>
<organism evidence="11 12">
    <name type="scientific">Linnemannia gamsii</name>
    <dbReference type="NCBI Taxonomy" id="64522"/>
    <lineage>
        <taxon>Eukaryota</taxon>
        <taxon>Fungi</taxon>
        <taxon>Fungi incertae sedis</taxon>
        <taxon>Mucoromycota</taxon>
        <taxon>Mortierellomycotina</taxon>
        <taxon>Mortierellomycetes</taxon>
        <taxon>Mortierellales</taxon>
        <taxon>Mortierellaceae</taxon>
        <taxon>Linnemannia</taxon>
    </lineage>
</organism>
<evidence type="ECO:0000256" key="4">
    <source>
        <dbReference type="ARBA" id="ARBA00022456"/>
    </source>
</evidence>
<dbReference type="NCBIfam" id="TIGR01692">
    <property type="entry name" value="HIBADH"/>
    <property type="match status" value="1"/>
</dbReference>
<keyword evidence="5 8" id="KW-0560">Oxidoreductase</keyword>
<evidence type="ECO:0000256" key="1">
    <source>
        <dbReference type="ARBA" id="ARBA00005109"/>
    </source>
</evidence>
<proteinExistence type="inferred from homology"/>
<dbReference type="InterPro" id="IPR011548">
    <property type="entry name" value="HIBADH"/>
</dbReference>
<comment type="caution">
    <text evidence="11">The sequence shown here is derived from an EMBL/GenBank/DDBJ whole genome shotgun (WGS) entry which is preliminary data.</text>
</comment>
<dbReference type="Proteomes" id="UP001194696">
    <property type="component" value="Unassembled WGS sequence"/>
</dbReference>
<dbReference type="InterPro" id="IPR029154">
    <property type="entry name" value="HIBADH-like_NADP-bd"/>
</dbReference>
<dbReference type="InterPro" id="IPR002204">
    <property type="entry name" value="3-OH-isobutyrate_DH-rel_CS"/>
</dbReference>
<keyword evidence="6 8" id="KW-0520">NAD</keyword>
<dbReference type="SUPFAM" id="SSF48179">
    <property type="entry name" value="6-phosphogluconate dehydrogenase C-terminal domain-like"/>
    <property type="match status" value="1"/>
</dbReference>
<evidence type="ECO:0000259" key="10">
    <source>
        <dbReference type="Pfam" id="PF14833"/>
    </source>
</evidence>
<dbReference type="InterPro" id="IPR036291">
    <property type="entry name" value="NAD(P)-bd_dom_sf"/>
</dbReference>
<evidence type="ECO:0000313" key="12">
    <source>
        <dbReference type="Proteomes" id="UP001194696"/>
    </source>
</evidence>
<comment type="catalytic activity">
    <reaction evidence="7 8">
        <text>3-hydroxy-2-methylpropanoate + NAD(+) = 2-methyl-3-oxopropanoate + NADH + H(+)</text>
        <dbReference type="Rhea" id="RHEA:17681"/>
        <dbReference type="ChEBI" id="CHEBI:11805"/>
        <dbReference type="ChEBI" id="CHEBI:15378"/>
        <dbReference type="ChEBI" id="CHEBI:57540"/>
        <dbReference type="ChEBI" id="CHEBI:57700"/>
        <dbReference type="ChEBI" id="CHEBI:57945"/>
        <dbReference type="EC" id="1.1.1.31"/>
    </reaction>
</comment>
<evidence type="ECO:0000256" key="7">
    <source>
        <dbReference type="ARBA" id="ARBA00049197"/>
    </source>
</evidence>
<dbReference type="PANTHER" id="PTHR22981">
    <property type="entry name" value="3-HYDROXYISOBUTYRATE DEHYDROGENASE-RELATED"/>
    <property type="match status" value="1"/>
</dbReference>
<dbReference type="Pfam" id="PF14833">
    <property type="entry name" value="NAD_binding_11"/>
    <property type="match status" value="1"/>
</dbReference>
<comment type="similarity">
    <text evidence="2">Belongs to the HIBADH-related family. 3-hydroxyisobutyrate dehydrogenase subfamily.</text>
</comment>
<dbReference type="Pfam" id="PF03446">
    <property type="entry name" value="NAD_binding_2"/>
    <property type="match status" value="1"/>
</dbReference>
<comment type="pathway">
    <text evidence="1 8">Amino-acid degradation; L-valine degradation.</text>
</comment>
<dbReference type="Gene3D" id="1.10.1040.10">
    <property type="entry name" value="N-(1-d-carboxylethyl)-l-norvaline Dehydrogenase, domain 2"/>
    <property type="match status" value="1"/>
</dbReference>
<evidence type="ECO:0000259" key="9">
    <source>
        <dbReference type="Pfam" id="PF03446"/>
    </source>
</evidence>
<dbReference type="InterPro" id="IPR006115">
    <property type="entry name" value="6PGDH_NADP-bd"/>
</dbReference>
<feature type="domain" description="6-phosphogluconate dehydrogenase NADP-binding" evidence="9">
    <location>
        <begin position="54"/>
        <end position="226"/>
    </location>
</feature>
<dbReference type="SUPFAM" id="SSF51735">
    <property type="entry name" value="NAD(P)-binding Rossmann-fold domains"/>
    <property type="match status" value="1"/>
</dbReference>
<keyword evidence="4 8" id="KW-0101">Branched-chain amino acid catabolism</keyword>
<evidence type="ECO:0000256" key="2">
    <source>
        <dbReference type="ARBA" id="ARBA00006013"/>
    </source>
</evidence>
<evidence type="ECO:0000256" key="5">
    <source>
        <dbReference type="ARBA" id="ARBA00023002"/>
    </source>
</evidence>
<feature type="domain" description="3-hydroxyisobutyrate dehydrogenase-like NAD-binding" evidence="10">
    <location>
        <begin position="229"/>
        <end position="357"/>
    </location>
</feature>
<dbReference type="EC" id="1.1.1.31" evidence="3 8"/>